<comment type="caution">
    <text evidence="2">The sequence shown here is derived from an EMBL/GenBank/DDBJ whole genome shotgun (WGS) entry which is preliminary data.</text>
</comment>
<evidence type="ECO:0000256" key="1">
    <source>
        <dbReference type="SAM" id="Phobius"/>
    </source>
</evidence>
<dbReference type="Proteomes" id="UP000030816">
    <property type="component" value="Unassembled WGS sequence"/>
</dbReference>
<keyword evidence="1" id="KW-0472">Membrane</keyword>
<feature type="transmembrane region" description="Helical" evidence="1">
    <location>
        <begin position="579"/>
        <end position="602"/>
    </location>
</feature>
<dbReference type="EMBL" id="AZHE01000002">
    <property type="protein sequence ID" value="KHO00379.1"/>
    <property type="molecule type" value="Genomic_DNA"/>
</dbReference>
<dbReference type="PANTHER" id="PTHR42101">
    <property type="entry name" value="CHROMOSOME 16, WHOLE GENOME SHOTGUN SEQUENCE"/>
    <property type="match status" value="1"/>
</dbReference>
<dbReference type="STRING" id="1081103.A0A0B2X2A1"/>
<dbReference type="GeneID" id="63735612"/>
<keyword evidence="1" id="KW-1133">Transmembrane helix</keyword>
<accession>A0A0B2X2A1</accession>
<dbReference type="PANTHER" id="PTHR42101:SF1">
    <property type="entry name" value="LOW TEMPERATURE REQUIREMENT A"/>
    <property type="match status" value="1"/>
</dbReference>
<sequence>MHGRSAADIMLEGDGHDHGQQRHEKLRILGSPLVRRADRLGRRGQTGSPSWRPFEDGHKPTLLEIFYDLFFSASYNVFSDTQKVTDDAKFKVSIGYFCLLWLTWFQVALYDVRYATDSIFDLCQASTFLIKADTPARATRAIQLGVLVGFVVVAPKFNPNDQDLNTMRAMSLILCISRTCLAIEYASTLWHVRRYKKARTPLCLQIALHAAASAVYLGITFRFTREKQSRVYRTWYFIAGAEALVSILLSNLSSAVSLTKTHIMKRLTLLTVMIMGEGIEQLAKEVVTIVRNPDAWDSTTVGLVTAGATTIYLVLLVYFDWLRSSFHLPRLRQQLWTCLHLPFHLALVLFMQAFTQYLLWSKIINQEKRLVDIADPNDDARMLTSAGVRDSLNASVRAFFQDYPPKISSTFETVNYALNNITTISDSFWPLVENGSVPANWSLAPPGHAQDLATLGSTFLALLYSMSNALFGAFGIDSENDVSKKNPEAADEVKDGGYQMLVQDKTMNRYRLVFAYGYIAGGCTIVLMVALSIIVRNTPSTPWPLARLAIILLLGLGTGLVATLWYNENGLEAFLSSPWVMPALTFVWAVILILTHTNGRGIKRCKRRSRRRRIITSSPEEAAVAMAPSPH</sequence>
<feature type="transmembrane region" description="Helical" evidence="1">
    <location>
        <begin position="235"/>
        <end position="258"/>
    </location>
</feature>
<evidence type="ECO:0008006" key="4">
    <source>
        <dbReference type="Google" id="ProtNLM"/>
    </source>
</evidence>
<keyword evidence="1" id="KW-0812">Transmembrane</keyword>
<feature type="transmembrane region" description="Helical" evidence="1">
    <location>
        <begin position="301"/>
        <end position="321"/>
    </location>
</feature>
<organism evidence="2 3">
    <name type="scientific">Metarhizium album (strain ARSEF 1941)</name>
    <dbReference type="NCBI Taxonomy" id="1081103"/>
    <lineage>
        <taxon>Eukaryota</taxon>
        <taxon>Fungi</taxon>
        <taxon>Dikarya</taxon>
        <taxon>Ascomycota</taxon>
        <taxon>Pezizomycotina</taxon>
        <taxon>Sordariomycetes</taxon>
        <taxon>Hypocreomycetidae</taxon>
        <taxon>Hypocreales</taxon>
        <taxon>Clavicipitaceae</taxon>
        <taxon>Metarhizium</taxon>
    </lineage>
</organism>
<feature type="transmembrane region" description="Helical" evidence="1">
    <location>
        <begin position="452"/>
        <end position="476"/>
    </location>
</feature>
<proteinExistence type="predicted"/>
<feature type="transmembrane region" description="Helical" evidence="1">
    <location>
        <begin position="341"/>
        <end position="360"/>
    </location>
</feature>
<evidence type="ECO:0000313" key="3">
    <source>
        <dbReference type="Proteomes" id="UP000030816"/>
    </source>
</evidence>
<feature type="transmembrane region" description="Helical" evidence="1">
    <location>
        <begin position="547"/>
        <end position="567"/>
    </location>
</feature>
<dbReference type="HOGENOM" id="CLU_016136_1_0_1"/>
<feature type="transmembrane region" description="Helical" evidence="1">
    <location>
        <begin position="169"/>
        <end position="190"/>
    </location>
</feature>
<name>A0A0B2X2A1_METAS</name>
<dbReference type="AlphaFoldDB" id="A0A0B2X2A1"/>
<feature type="transmembrane region" description="Helical" evidence="1">
    <location>
        <begin position="202"/>
        <end position="223"/>
    </location>
</feature>
<reference evidence="2 3" key="1">
    <citation type="journal article" date="2014" name="Proc. Natl. Acad. Sci. U.S.A.">
        <title>Trajectory and genomic determinants of fungal-pathogen speciation and host adaptation.</title>
        <authorList>
            <person name="Hu X."/>
            <person name="Xiao G."/>
            <person name="Zheng P."/>
            <person name="Shang Y."/>
            <person name="Su Y."/>
            <person name="Zhang X."/>
            <person name="Liu X."/>
            <person name="Zhan S."/>
            <person name="St Leger R.J."/>
            <person name="Wang C."/>
        </authorList>
    </citation>
    <scope>NUCLEOTIDE SEQUENCE [LARGE SCALE GENOMIC DNA]</scope>
    <source>
        <strain evidence="2 3">ARSEF 1941</strain>
    </source>
</reference>
<feature type="transmembrane region" description="Helical" evidence="1">
    <location>
        <begin position="513"/>
        <end position="535"/>
    </location>
</feature>
<dbReference type="RefSeq" id="XP_040681444.1">
    <property type="nucleotide sequence ID" value="XM_040819956.1"/>
</dbReference>
<gene>
    <name evidence="2" type="ORF">MAM_01157</name>
</gene>
<evidence type="ECO:0000313" key="2">
    <source>
        <dbReference type="EMBL" id="KHO00379.1"/>
    </source>
</evidence>
<dbReference type="OrthoDB" id="3177213at2759"/>
<protein>
    <recommendedName>
        <fullName evidence="4">Low temperature requirement A</fullName>
    </recommendedName>
</protein>
<keyword evidence="3" id="KW-1185">Reference proteome</keyword>